<evidence type="ECO:0000256" key="3">
    <source>
        <dbReference type="ARBA" id="ARBA00023163"/>
    </source>
</evidence>
<dbReference type="Gene3D" id="1.20.120.530">
    <property type="entry name" value="GntR ligand-binding domain-like"/>
    <property type="match status" value="1"/>
</dbReference>
<proteinExistence type="predicted"/>
<dbReference type="InterPro" id="IPR036390">
    <property type="entry name" value="WH_DNA-bd_sf"/>
</dbReference>
<dbReference type="GO" id="GO:0003677">
    <property type="term" value="F:DNA binding"/>
    <property type="evidence" value="ECO:0007669"/>
    <property type="project" value="UniProtKB-KW"/>
</dbReference>
<keyword evidence="2" id="KW-0238">DNA-binding</keyword>
<dbReference type="AlphaFoldDB" id="A0AB39UYN6"/>
<dbReference type="SUPFAM" id="SSF46785">
    <property type="entry name" value="Winged helix' DNA-binding domain"/>
    <property type="match status" value="1"/>
</dbReference>
<dbReference type="InterPro" id="IPR011711">
    <property type="entry name" value="GntR_C"/>
</dbReference>
<dbReference type="SMART" id="SM00345">
    <property type="entry name" value="HTH_GNTR"/>
    <property type="match status" value="1"/>
</dbReference>
<dbReference type="SMART" id="SM00895">
    <property type="entry name" value="FCD"/>
    <property type="match status" value="1"/>
</dbReference>
<dbReference type="RefSeq" id="WP_369602262.1">
    <property type="nucleotide sequence ID" value="NZ_CP154858.1"/>
</dbReference>
<keyword evidence="3" id="KW-0804">Transcription</keyword>
<evidence type="ECO:0000313" key="5">
    <source>
        <dbReference type="EMBL" id="XDT73268.1"/>
    </source>
</evidence>
<name>A0AB39UYN6_9GAMM</name>
<protein>
    <submittedName>
        <fullName evidence="5">GntR family transcriptional regulator</fullName>
    </submittedName>
</protein>
<dbReference type="PANTHER" id="PTHR43537">
    <property type="entry name" value="TRANSCRIPTIONAL REGULATOR, GNTR FAMILY"/>
    <property type="match status" value="1"/>
</dbReference>
<evidence type="ECO:0000256" key="1">
    <source>
        <dbReference type="ARBA" id="ARBA00023015"/>
    </source>
</evidence>
<gene>
    <name evidence="5" type="ORF">AAIA72_04670</name>
</gene>
<dbReference type="Pfam" id="PF07729">
    <property type="entry name" value="FCD"/>
    <property type="match status" value="1"/>
</dbReference>
<dbReference type="InterPro" id="IPR000524">
    <property type="entry name" value="Tscrpt_reg_HTH_GntR"/>
</dbReference>
<dbReference type="InterPro" id="IPR008920">
    <property type="entry name" value="TF_FadR/GntR_C"/>
</dbReference>
<dbReference type="EMBL" id="CP154858">
    <property type="protein sequence ID" value="XDT73268.1"/>
    <property type="molecule type" value="Genomic_DNA"/>
</dbReference>
<keyword evidence="1" id="KW-0805">Transcription regulation</keyword>
<dbReference type="PROSITE" id="PS50949">
    <property type="entry name" value="HTH_GNTR"/>
    <property type="match status" value="1"/>
</dbReference>
<dbReference type="KEGG" id="tcd:AAIA72_04670"/>
<sequence>MQAQDITRTQFDLAFARIQDAIVRGELPAGQKISEASLCSRFGFGRGPVREAIRRLEGRGLIVRRPHAGASVVSLSYPRLLELYRVREALEGLAARLAAESASDDDIRDLRNLLEQHQAQITRDEGRAYYQSEGDVDFHYRIVRASGNETLYRVLDGELYHLLRLYRYRLSTARGRPEKALKEHQHIIDAIEDRDGELAELLMRRHISAARRNLEAAFNNNELIFQEG</sequence>
<dbReference type="CDD" id="cd07377">
    <property type="entry name" value="WHTH_GntR"/>
    <property type="match status" value="1"/>
</dbReference>
<feature type="domain" description="HTH gntR-type" evidence="4">
    <location>
        <begin position="8"/>
        <end position="75"/>
    </location>
</feature>
<organism evidence="5">
    <name type="scientific">Thermohahella caldifontis</name>
    <dbReference type="NCBI Taxonomy" id="3142973"/>
    <lineage>
        <taxon>Bacteria</taxon>
        <taxon>Pseudomonadati</taxon>
        <taxon>Pseudomonadota</taxon>
        <taxon>Gammaproteobacteria</taxon>
        <taxon>Oceanospirillales</taxon>
        <taxon>Hahellaceae</taxon>
        <taxon>Thermohahella</taxon>
    </lineage>
</organism>
<reference evidence="5" key="1">
    <citation type="submission" date="2024-05" db="EMBL/GenBank/DDBJ databases">
        <title>Genome sequencing of novel strain.</title>
        <authorList>
            <person name="Ganbat D."/>
            <person name="Ganbat S."/>
            <person name="Lee S.-J."/>
        </authorList>
    </citation>
    <scope>NUCLEOTIDE SEQUENCE</scope>
    <source>
        <strain evidence="5">SMD15-11</strain>
    </source>
</reference>
<accession>A0AB39UYN6</accession>
<evidence type="ECO:0000259" key="4">
    <source>
        <dbReference type="PROSITE" id="PS50949"/>
    </source>
</evidence>
<dbReference type="Pfam" id="PF00392">
    <property type="entry name" value="GntR"/>
    <property type="match status" value="1"/>
</dbReference>
<evidence type="ECO:0000256" key="2">
    <source>
        <dbReference type="ARBA" id="ARBA00023125"/>
    </source>
</evidence>
<dbReference type="PANTHER" id="PTHR43537:SF49">
    <property type="entry name" value="TRANSCRIPTIONAL REGULATORY PROTEIN"/>
    <property type="match status" value="1"/>
</dbReference>
<dbReference type="InterPro" id="IPR036388">
    <property type="entry name" value="WH-like_DNA-bd_sf"/>
</dbReference>
<dbReference type="Gene3D" id="1.10.10.10">
    <property type="entry name" value="Winged helix-like DNA-binding domain superfamily/Winged helix DNA-binding domain"/>
    <property type="match status" value="1"/>
</dbReference>
<dbReference type="SUPFAM" id="SSF48008">
    <property type="entry name" value="GntR ligand-binding domain-like"/>
    <property type="match status" value="1"/>
</dbReference>
<dbReference type="GO" id="GO:0003700">
    <property type="term" value="F:DNA-binding transcription factor activity"/>
    <property type="evidence" value="ECO:0007669"/>
    <property type="project" value="InterPro"/>
</dbReference>